<reference evidence="4" key="1">
    <citation type="submission" date="2020-03" db="EMBL/GenBank/DDBJ databases">
        <title>Intra-Species Differences in Population Size shape Life History and Genome Evolution.</title>
        <authorList>
            <person name="Willemsen D."/>
            <person name="Cui R."/>
            <person name="Valenzano D.R."/>
        </authorList>
    </citation>
    <scope>NUCLEOTIDE SEQUENCE</scope>
    <source>
        <strain evidence="4">GRZ</strain>
        <tissue evidence="4">Whole</tissue>
    </source>
</reference>
<dbReference type="PROSITE" id="PS50217">
    <property type="entry name" value="BZIP"/>
    <property type="match status" value="1"/>
</dbReference>
<dbReference type="GO" id="GO:0005634">
    <property type="term" value="C:nucleus"/>
    <property type="evidence" value="ECO:0007669"/>
    <property type="project" value="InterPro"/>
</dbReference>
<name>A0A9D2Y6E7_NOTFU</name>
<feature type="coiled-coil region" evidence="1">
    <location>
        <begin position="160"/>
        <end position="194"/>
    </location>
</feature>
<dbReference type="Proteomes" id="UP000822369">
    <property type="component" value="Chromosome 10"/>
</dbReference>
<evidence type="ECO:0000313" key="4">
    <source>
        <dbReference type="EMBL" id="KAF7214397.1"/>
    </source>
</evidence>
<evidence type="ECO:0000256" key="1">
    <source>
        <dbReference type="SAM" id="Coils"/>
    </source>
</evidence>
<dbReference type="Gene3D" id="1.20.5.170">
    <property type="match status" value="1"/>
</dbReference>
<accession>A0A9D2Y6E7</accession>
<dbReference type="GO" id="GO:0000981">
    <property type="term" value="F:DNA-binding transcription factor activity, RNA polymerase II-specific"/>
    <property type="evidence" value="ECO:0007669"/>
    <property type="project" value="TreeGrafter"/>
</dbReference>
<evidence type="ECO:0000256" key="2">
    <source>
        <dbReference type="SAM" id="MobiDB-lite"/>
    </source>
</evidence>
<proteinExistence type="predicted"/>
<dbReference type="SMART" id="SM00338">
    <property type="entry name" value="BRLZ"/>
    <property type="match status" value="1"/>
</dbReference>
<dbReference type="AlphaFoldDB" id="A0A9D2Y6E7"/>
<feature type="domain" description="BZIP" evidence="3">
    <location>
        <begin position="142"/>
        <end position="192"/>
    </location>
</feature>
<feature type="region of interest" description="Disordered" evidence="2">
    <location>
        <begin position="1"/>
        <end position="42"/>
    </location>
</feature>
<dbReference type="InterPro" id="IPR001630">
    <property type="entry name" value="Leuzip_CREB"/>
</dbReference>
<evidence type="ECO:0000259" key="3">
    <source>
        <dbReference type="PROSITE" id="PS50217"/>
    </source>
</evidence>
<dbReference type="InterPro" id="IPR046347">
    <property type="entry name" value="bZIP_sf"/>
</dbReference>
<comment type="caution">
    <text evidence="4">The sequence shown here is derived from an EMBL/GenBank/DDBJ whole genome shotgun (WGS) entry which is preliminary data.</text>
</comment>
<dbReference type="SUPFAM" id="SSF57959">
    <property type="entry name" value="Leucine zipper domain"/>
    <property type="match status" value="1"/>
</dbReference>
<dbReference type="KEGG" id="nfu:107396975"/>
<dbReference type="PANTHER" id="PTHR45879:SF3">
    <property type="entry name" value="CYCLIC AMP RESPONSE ELEMENT-BINDING PROTEIN B"/>
    <property type="match status" value="1"/>
</dbReference>
<protein>
    <submittedName>
        <fullName evidence="4">cAMP responsive element modulator</fullName>
    </submittedName>
</protein>
<keyword evidence="1" id="KW-0175">Coiled coil</keyword>
<dbReference type="PANTHER" id="PTHR45879">
    <property type="entry name" value="CYCLIC AMP RESPONSE ELEMENT-BINDING PROTEIN B"/>
    <property type="match status" value="1"/>
</dbReference>
<organism evidence="4 5">
    <name type="scientific">Nothobranchius furzeri</name>
    <name type="common">Turquoise killifish</name>
    <dbReference type="NCBI Taxonomy" id="105023"/>
    <lineage>
        <taxon>Eukaryota</taxon>
        <taxon>Metazoa</taxon>
        <taxon>Chordata</taxon>
        <taxon>Craniata</taxon>
        <taxon>Vertebrata</taxon>
        <taxon>Euteleostomi</taxon>
        <taxon>Actinopterygii</taxon>
        <taxon>Neopterygii</taxon>
        <taxon>Teleostei</taxon>
        <taxon>Neoteleostei</taxon>
        <taxon>Acanthomorphata</taxon>
        <taxon>Ovalentaria</taxon>
        <taxon>Atherinomorphae</taxon>
        <taxon>Cyprinodontiformes</taxon>
        <taxon>Nothobranchiidae</taxon>
        <taxon>Nothobranchius</taxon>
    </lineage>
</organism>
<dbReference type="InterPro" id="IPR004827">
    <property type="entry name" value="bZIP"/>
</dbReference>
<dbReference type="Pfam" id="PF00170">
    <property type="entry name" value="bZIP_1"/>
    <property type="match status" value="1"/>
</dbReference>
<evidence type="ECO:0000313" key="5">
    <source>
        <dbReference type="Proteomes" id="UP000822369"/>
    </source>
</evidence>
<sequence>MKKEESTQPCDSEPWTPTGDFQQANHSGYFEGSQPGLPPTASMTTLQTSQLIPTFYLLSYNLPLMSGVLIQNQPPVAVNTAQPLQPASVVEQGNRDVAAGPQAGDFCGNVTNYQQEIPMLAVPMAGEGPRYQRHRVSPEMFLQRRELRLRLNREAAKRSRQRKAQYLTFLRNRVEELENKNKMLKEELRALRSMYGAPAELKPLLCAVKTQH</sequence>
<dbReference type="GO" id="GO:0005667">
    <property type="term" value="C:transcription regulator complex"/>
    <property type="evidence" value="ECO:0007669"/>
    <property type="project" value="TreeGrafter"/>
</dbReference>
<dbReference type="GeneID" id="107396975"/>
<dbReference type="EMBL" id="JAAVVJ010000010">
    <property type="protein sequence ID" value="KAF7214397.1"/>
    <property type="molecule type" value="Genomic_DNA"/>
</dbReference>
<gene>
    <name evidence="4" type="primary">crem</name>
    <name evidence="4" type="ORF">G4P62_018867</name>
</gene>
<dbReference type="PRINTS" id="PR00041">
    <property type="entry name" value="LEUZIPPRCREB"/>
</dbReference>
<dbReference type="GO" id="GO:0000978">
    <property type="term" value="F:RNA polymerase II cis-regulatory region sequence-specific DNA binding"/>
    <property type="evidence" value="ECO:0007669"/>
    <property type="project" value="TreeGrafter"/>
</dbReference>